<feature type="domain" description="DUF7791" evidence="4">
    <location>
        <begin position="553"/>
        <end position="687"/>
    </location>
</feature>
<organism evidence="5 6">
    <name type="scientific">Trematosphaeria pertusa</name>
    <dbReference type="NCBI Taxonomy" id="390896"/>
    <lineage>
        <taxon>Eukaryota</taxon>
        <taxon>Fungi</taxon>
        <taxon>Dikarya</taxon>
        <taxon>Ascomycota</taxon>
        <taxon>Pezizomycotina</taxon>
        <taxon>Dothideomycetes</taxon>
        <taxon>Pleosporomycetidae</taxon>
        <taxon>Pleosporales</taxon>
        <taxon>Massarineae</taxon>
        <taxon>Trematosphaeriaceae</taxon>
        <taxon>Trematosphaeria</taxon>
    </lineage>
</organism>
<dbReference type="RefSeq" id="XP_033685821.1">
    <property type="nucleotide sequence ID" value="XM_033833071.1"/>
</dbReference>
<dbReference type="EMBL" id="ML987193">
    <property type="protein sequence ID" value="KAF2250817.1"/>
    <property type="molecule type" value="Genomic_DNA"/>
</dbReference>
<evidence type="ECO:0000259" key="2">
    <source>
        <dbReference type="Pfam" id="PF17107"/>
    </source>
</evidence>
<dbReference type="InterPro" id="IPR056884">
    <property type="entry name" value="NPHP3-like_N"/>
</dbReference>
<keyword evidence="1" id="KW-0677">Repeat</keyword>
<dbReference type="GeneID" id="54586401"/>
<sequence>MEALAAVGLAGNVVQFIDFACKLFDQATSIYHSHAGASQGAQDLESITQNLQNLSANLSQGTRNRLHRQSSASHDQETALRKLARDCEAAANDLLSALQGLKAKNPDSKWSSFRAALASSWKESRIDALEKRLNAYRSQLIIQLQLKMNSDESSNVLGLLDELNDRSRRMGAAMADQIFSLRSEVQHAVKMLREDLAHQKSRKSRFVTIPWKVQDSSSVDVSALATSLIQSETSGTNMVVSLALLDSLTFEQMDFRHSKIHEAHPQTFAWMFENSFKRWLQSSEPIFWISGKPGSGKSTLMKYLVDNRETHILLRQRSGLEKQVVASYFFWINGTELQRSQEGLLQSLLYELLRQCPDLIEPALPDAWRAMASIVSEGKSTRYTWKRADLLDAFRRLATLDTAGTRFCIFIDGLDEYQGDHDELIDTIRRLTKMNVKMCVASRPWNVFEAAFGQDTDCKLYLQDLNKADIKLYVDDKLRLRPEFQALQISTGKADEIINEIIEKSQGVFLWVFLVVQSLIEGLRNHDRLSQLQKRLRDFPSDLHKFFAHIFRSLDPTYRIQTAHMFQVALAAPEPLSPLTYWFLDEAEDVPDIALCMPIRPLTTRDLSSRITEIKIRINGRCKGLLELTTTSSHAGISISCVDFLHRTVKDFFMTSEMQRTFANWQHQDFDPDFEICKASLAELKFTDWSDPSEVPSTRVFLRAAKEYESKHRETPMAYLEHLERTVKRNVVLPPKQNESYFLDIAITSDLLVYVRVKLNALSKSLTKDAKLELLHPLGNRSLEMICLILAIGPPLDIDLRLQGELLEQFNKRVLQHDAVLMCMKEMCKYSSFAMRESGDRFLSRQLDDYLRGKLSPAEMDEMVKANRPARMDELAKANREKRSPRNLFRKLLR</sequence>
<gene>
    <name evidence="5" type="ORF">BU26DRAFT_562783</name>
</gene>
<reference evidence="5" key="1">
    <citation type="journal article" date="2020" name="Stud. Mycol.">
        <title>101 Dothideomycetes genomes: a test case for predicting lifestyles and emergence of pathogens.</title>
        <authorList>
            <person name="Haridas S."/>
            <person name="Albert R."/>
            <person name="Binder M."/>
            <person name="Bloem J."/>
            <person name="Labutti K."/>
            <person name="Salamov A."/>
            <person name="Andreopoulos B."/>
            <person name="Baker S."/>
            <person name="Barry K."/>
            <person name="Bills G."/>
            <person name="Bluhm B."/>
            <person name="Cannon C."/>
            <person name="Castanera R."/>
            <person name="Culley D."/>
            <person name="Daum C."/>
            <person name="Ezra D."/>
            <person name="Gonzalez J."/>
            <person name="Henrissat B."/>
            <person name="Kuo A."/>
            <person name="Liang C."/>
            <person name="Lipzen A."/>
            <person name="Lutzoni F."/>
            <person name="Magnuson J."/>
            <person name="Mondo S."/>
            <person name="Nolan M."/>
            <person name="Ohm R."/>
            <person name="Pangilinan J."/>
            <person name="Park H.-J."/>
            <person name="Ramirez L."/>
            <person name="Alfaro M."/>
            <person name="Sun H."/>
            <person name="Tritt A."/>
            <person name="Yoshinaga Y."/>
            <person name="Zwiers L.-H."/>
            <person name="Turgeon B."/>
            <person name="Goodwin S."/>
            <person name="Spatafora J."/>
            <person name="Crous P."/>
            <person name="Grigoriev I."/>
        </authorList>
    </citation>
    <scope>NUCLEOTIDE SEQUENCE</scope>
    <source>
        <strain evidence="5">CBS 122368</strain>
    </source>
</reference>
<keyword evidence="6" id="KW-1185">Reference proteome</keyword>
<evidence type="ECO:0000259" key="4">
    <source>
        <dbReference type="Pfam" id="PF25053"/>
    </source>
</evidence>
<proteinExistence type="predicted"/>
<dbReference type="Pfam" id="PF25053">
    <property type="entry name" value="DUF7791"/>
    <property type="match status" value="1"/>
</dbReference>
<evidence type="ECO:0008006" key="7">
    <source>
        <dbReference type="Google" id="ProtNLM"/>
    </source>
</evidence>
<dbReference type="OrthoDB" id="443402at2759"/>
<dbReference type="SUPFAM" id="SSF52540">
    <property type="entry name" value="P-loop containing nucleoside triphosphate hydrolases"/>
    <property type="match status" value="1"/>
</dbReference>
<evidence type="ECO:0000259" key="3">
    <source>
        <dbReference type="Pfam" id="PF24883"/>
    </source>
</evidence>
<feature type="domain" description="Nephrocystin 3-like N-terminal" evidence="3">
    <location>
        <begin position="267"/>
        <end position="443"/>
    </location>
</feature>
<dbReference type="InterPro" id="IPR056693">
    <property type="entry name" value="DUF7791"/>
</dbReference>
<dbReference type="InterPro" id="IPR031352">
    <property type="entry name" value="SesA"/>
</dbReference>
<dbReference type="InterPro" id="IPR027417">
    <property type="entry name" value="P-loop_NTPase"/>
</dbReference>
<evidence type="ECO:0000313" key="6">
    <source>
        <dbReference type="Proteomes" id="UP000800094"/>
    </source>
</evidence>
<accession>A0A6A6IKU6</accession>
<dbReference type="PANTHER" id="PTHR10039">
    <property type="entry name" value="AMELOGENIN"/>
    <property type="match status" value="1"/>
</dbReference>
<dbReference type="AlphaFoldDB" id="A0A6A6IKU6"/>
<evidence type="ECO:0000256" key="1">
    <source>
        <dbReference type="ARBA" id="ARBA00022737"/>
    </source>
</evidence>
<feature type="domain" description="NACHT-NTPase and P-loop NTPases N-terminal" evidence="2">
    <location>
        <begin position="12"/>
        <end position="136"/>
    </location>
</feature>
<evidence type="ECO:0000313" key="5">
    <source>
        <dbReference type="EMBL" id="KAF2250817.1"/>
    </source>
</evidence>
<protein>
    <recommendedName>
        <fullName evidence="7">NACHT domain-containing protein</fullName>
    </recommendedName>
</protein>
<dbReference type="Pfam" id="PF24883">
    <property type="entry name" value="NPHP3_N"/>
    <property type="match status" value="1"/>
</dbReference>
<dbReference type="Gene3D" id="3.40.50.300">
    <property type="entry name" value="P-loop containing nucleotide triphosphate hydrolases"/>
    <property type="match status" value="1"/>
</dbReference>
<dbReference type="Pfam" id="PF17107">
    <property type="entry name" value="SesA"/>
    <property type="match status" value="1"/>
</dbReference>
<dbReference type="PANTHER" id="PTHR10039:SF5">
    <property type="entry name" value="NACHT DOMAIN-CONTAINING PROTEIN"/>
    <property type="match status" value="1"/>
</dbReference>
<dbReference type="Proteomes" id="UP000800094">
    <property type="component" value="Unassembled WGS sequence"/>
</dbReference>
<name>A0A6A6IKU6_9PLEO</name>